<accession>A0AAW9RA34</accession>
<sequence length="390" mass="43130">MALIVQRTPPLRSLGDMPVDRFLRDYWQSTPCLLRQVFPDFEPELDPQDIAGLACEELAEARLVSGRYPEHDWRLRHGPFGESDLLELPESDWTLLVQDVEKHYPPLTGILEAFGFLPTWRIDDLMSSVAAPGGSVGPHVDQYDVFLLQASGRRRWSISRNFDPERVTGCELDVLQRFDAETHWDLEPGDVLYLPPGVAHHGVALDLCMTWSIGLRAPSQADLLIALGEWLAEHGEEGERYTDPRLGTSPRPGEIDGAARDRFSALLGDAVNGPAISDEFLGRFLSTYRLAHAPAAPDTPLAAPAVASALQTGALLHRNPWTRLAWTPHRGAARLYAAGECIECRTADAERLCAGACWRLEGAADPELTDLVTRLVNRGHLILEMPDATD</sequence>
<dbReference type="AlphaFoldDB" id="A0AAW9RA34"/>
<name>A0AAW9RA34_9GAMM</name>
<dbReference type="Pfam" id="PF08007">
    <property type="entry name" value="JmjC_2"/>
    <property type="match status" value="1"/>
</dbReference>
<comment type="cofactor">
    <cofactor evidence="1">
        <name>Fe(2+)</name>
        <dbReference type="ChEBI" id="CHEBI:29033"/>
    </cofactor>
</comment>
<evidence type="ECO:0000259" key="6">
    <source>
        <dbReference type="PROSITE" id="PS51184"/>
    </source>
</evidence>
<evidence type="ECO:0000313" key="8">
    <source>
        <dbReference type="Proteomes" id="UP001359886"/>
    </source>
</evidence>
<dbReference type="PROSITE" id="PS51184">
    <property type="entry name" value="JMJC"/>
    <property type="match status" value="1"/>
</dbReference>
<dbReference type="InterPro" id="IPR039994">
    <property type="entry name" value="NO66-like"/>
</dbReference>
<dbReference type="PANTHER" id="PTHR13096:SF8">
    <property type="entry name" value="RIBOSOMAL OXYGENASE 1"/>
    <property type="match status" value="1"/>
</dbReference>
<evidence type="ECO:0000256" key="2">
    <source>
        <dbReference type="ARBA" id="ARBA00022723"/>
    </source>
</evidence>
<gene>
    <name evidence="7" type="ORF">V3330_03390</name>
</gene>
<dbReference type="InterPro" id="IPR046799">
    <property type="entry name" value="ROXA-like_wH"/>
</dbReference>
<keyword evidence="3" id="KW-0223">Dioxygenase</keyword>
<dbReference type="GO" id="GO:0046872">
    <property type="term" value="F:metal ion binding"/>
    <property type="evidence" value="ECO:0007669"/>
    <property type="project" value="UniProtKB-KW"/>
</dbReference>
<dbReference type="InterPro" id="IPR003347">
    <property type="entry name" value="JmjC_dom"/>
</dbReference>
<dbReference type="EMBL" id="JAZHOG010000002">
    <property type="protein sequence ID" value="MEJ8566662.1"/>
    <property type="molecule type" value="Genomic_DNA"/>
</dbReference>
<dbReference type="PANTHER" id="PTHR13096">
    <property type="entry name" value="MINA53 MYC INDUCED NUCLEAR ANTIGEN"/>
    <property type="match status" value="1"/>
</dbReference>
<keyword evidence="2" id="KW-0479">Metal-binding</keyword>
<proteinExistence type="predicted"/>
<keyword evidence="8" id="KW-1185">Reference proteome</keyword>
<dbReference type="Proteomes" id="UP001359886">
    <property type="component" value="Unassembled WGS sequence"/>
</dbReference>
<comment type="caution">
    <text evidence="7">The sequence shown here is derived from an EMBL/GenBank/DDBJ whole genome shotgun (WGS) entry which is preliminary data.</text>
</comment>
<keyword evidence="4 7" id="KW-0560">Oxidoreductase</keyword>
<reference evidence="7 8" key="1">
    <citation type="submission" date="2024-02" db="EMBL/GenBank/DDBJ databases">
        <title>A novel Wenzhouxiangellaceae bacterium, isolated from coastal sediments.</title>
        <authorList>
            <person name="Du Z.-J."/>
            <person name="Ye Y.-Q."/>
            <person name="Zhang X.-Y."/>
        </authorList>
    </citation>
    <scope>NUCLEOTIDE SEQUENCE [LARGE SCALE GENOMIC DNA]</scope>
    <source>
        <strain evidence="7 8">CH-27</strain>
    </source>
</reference>
<dbReference type="Pfam" id="PF20514">
    <property type="entry name" value="WHD_ROXA"/>
    <property type="match status" value="1"/>
</dbReference>
<evidence type="ECO:0000256" key="4">
    <source>
        <dbReference type="ARBA" id="ARBA00023002"/>
    </source>
</evidence>
<keyword evidence="5" id="KW-0408">Iron</keyword>
<dbReference type="SUPFAM" id="SSF51197">
    <property type="entry name" value="Clavaminate synthase-like"/>
    <property type="match status" value="1"/>
</dbReference>
<evidence type="ECO:0000256" key="3">
    <source>
        <dbReference type="ARBA" id="ARBA00022964"/>
    </source>
</evidence>
<evidence type="ECO:0000256" key="1">
    <source>
        <dbReference type="ARBA" id="ARBA00001954"/>
    </source>
</evidence>
<dbReference type="EC" id="1.14.11.47" evidence="7"/>
<dbReference type="RefSeq" id="WP_354693984.1">
    <property type="nucleotide sequence ID" value="NZ_JAZHOG010000002.1"/>
</dbReference>
<dbReference type="Gene3D" id="2.60.120.650">
    <property type="entry name" value="Cupin"/>
    <property type="match status" value="1"/>
</dbReference>
<evidence type="ECO:0000313" key="7">
    <source>
        <dbReference type="EMBL" id="MEJ8566662.1"/>
    </source>
</evidence>
<feature type="domain" description="JmjC" evidence="6">
    <location>
        <begin position="106"/>
        <end position="232"/>
    </location>
</feature>
<dbReference type="GO" id="GO:0016706">
    <property type="term" value="F:2-oxoglutarate-dependent dioxygenase activity"/>
    <property type="evidence" value="ECO:0007669"/>
    <property type="project" value="TreeGrafter"/>
</dbReference>
<protein>
    <submittedName>
        <fullName evidence="7">Cupin domain-containing protein</fullName>
        <ecNumber evidence="7">1.14.11.47</ecNumber>
    </submittedName>
</protein>
<organism evidence="7 8">
    <name type="scientific">Elongatibacter sediminis</name>
    <dbReference type="NCBI Taxonomy" id="3119006"/>
    <lineage>
        <taxon>Bacteria</taxon>
        <taxon>Pseudomonadati</taxon>
        <taxon>Pseudomonadota</taxon>
        <taxon>Gammaproteobacteria</taxon>
        <taxon>Chromatiales</taxon>
        <taxon>Wenzhouxiangellaceae</taxon>
        <taxon>Elongatibacter</taxon>
    </lineage>
</organism>
<dbReference type="Gene3D" id="3.40.366.30">
    <property type="entry name" value="50S ribosomal protein L16 arginine hydroxylase, Chain A, Domain 2"/>
    <property type="match status" value="1"/>
</dbReference>
<evidence type="ECO:0000256" key="5">
    <source>
        <dbReference type="ARBA" id="ARBA00023004"/>
    </source>
</evidence>